<dbReference type="OrthoDB" id="185373at2759"/>
<reference evidence="2" key="1">
    <citation type="journal article" date="2020" name="Stud. Mycol.">
        <title>101 Dothideomycetes genomes: a test case for predicting lifestyles and emergence of pathogens.</title>
        <authorList>
            <person name="Haridas S."/>
            <person name="Albert R."/>
            <person name="Binder M."/>
            <person name="Bloem J."/>
            <person name="Labutti K."/>
            <person name="Salamov A."/>
            <person name="Andreopoulos B."/>
            <person name="Baker S."/>
            <person name="Barry K."/>
            <person name="Bills G."/>
            <person name="Bluhm B."/>
            <person name="Cannon C."/>
            <person name="Castanera R."/>
            <person name="Culley D."/>
            <person name="Daum C."/>
            <person name="Ezra D."/>
            <person name="Gonzalez J."/>
            <person name="Henrissat B."/>
            <person name="Kuo A."/>
            <person name="Liang C."/>
            <person name="Lipzen A."/>
            <person name="Lutzoni F."/>
            <person name="Magnuson J."/>
            <person name="Mondo S."/>
            <person name="Nolan M."/>
            <person name="Ohm R."/>
            <person name="Pangilinan J."/>
            <person name="Park H.-J."/>
            <person name="Ramirez L."/>
            <person name="Alfaro M."/>
            <person name="Sun H."/>
            <person name="Tritt A."/>
            <person name="Yoshinaga Y."/>
            <person name="Zwiers L.-H."/>
            <person name="Turgeon B."/>
            <person name="Goodwin S."/>
            <person name="Spatafora J."/>
            <person name="Crous P."/>
            <person name="Grigoriev I."/>
        </authorList>
    </citation>
    <scope>NUCLEOTIDE SEQUENCE</scope>
    <source>
        <strain evidence="2">CBS 130266</strain>
    </source>
</reference>
<sequence length="934" mass="107027">MLSTPPRRLATTLSGTGSPPHSFHPILLKPFRTDRVQKTIRKKAERLQLQRKDVLAAKFTKVLQGAKTDTAEVREWNRVDNPRNANKPLLRTILVPAPDRVTELQSRDIQGLLVRLPKTYAKEELELVQPFNHFMKQAARALYNESLRKSVFYWFWKIKKQCPTILKLIPKATWLRLWKMHVAFRPLSNSRLAGIGRLMEAMEIAGVDTTNERAIFALETLSAKGKHEEAIASWDLQFETTAEGQPRQKDWLEAGTRLYAAAGDLDGACHALDLIIKSHQSTDPRFIFFLIWRHVELGGAKRILKAWYLYTKLKKHPTFSLTADDYSSVFKCFLQKKHKRAALQILSDLVKDTTLLDPPRRAPTLVCCIHDLHESCKTTEDVNAISLELLRILPKEVNLSSFFLSWLQNSHRIQGFDSSKTNRKTQATDTCAQIIELMFESGHDPDPRHMNELMRVWFDMEEKTEDAEAMAWSMINKRMHLVEEEKKAALASPDSNSMLNAQGVTEVETQRIPQFLLRPVPPAVATTFTHLASHYARSQQPDYASYVLNLLGSTNLYLSSQSLRSILAMQFTLHEFAESWTFLQKIRTQDHKSMNMAVYNTLWKGCYLHTKYMRDVFKAKQVINPWKDNEVETRYIRKARRKLREGEYPEPRVLFADMMTFIEKRYTSPSTANISIARTTSQTHDKIIPEPFYNRIIGTCLYRGDPLSAYVAIQTLHTNFNITPTPKTIDIILYYTSLEAQKSERKSGIDEHISYYKKMGRGVLEYLYVNDGFHKGKKGKVRVQDFWGRRFAEKEGGVLVGILLSYLKILMVKYWASEEVVDGYLGNAREMMGVKAPALLSPDVTKGLVDGVEDGSTSSGIAAPVLDEKRVKILEKRVRRNQEKKMIKKKDKWIVTRIREEGRRKKKRAGSGSGTPPLAPLDQTTIGFDRGSTS</sequence>
<dbReference type="EMBL" id="MU007078">
    <property type="protein sequence ID" value="KAF2423746.1"/>
    <property type="molecule type" value="Genomic_DNA"/>
</dbReference>
<evidence type="ECO:0000256" key="1">
    <source>
        <dbReference type="SAM" id="MobiDB-lite"/>
    </source>
</evidence>
<proteinExistence type="predicted"/>
<evidence type="ECO:0000313" key="2">
    <source>
        <dbReference type="EMBL" id="KAF2423746.1"/>
    </source>
</evidence>
<feature type="region of interest" description="Disordered" evidence="1">
    <location>
        <begin position="1"/>
        <end position="26"/>
    </location>
</feature>
<comment type="caution">
    <text evidence="2">The sequence shown here is derived from an EMBL/GenBank/DDBJ whole genome shotgun (WGS) entry which is preliminary data.</text>
</comment>
<organism evidence="2 3">
    <name type="scientific">Tothia fuscella</name>
    <dbReference type="NCBI Taxonomy" id="1048955"/>
    <lineage>
        <taxon>Eukaryota</taxon>
        <taxon>Fungi</taxon>
        <taxon>Dikarya</taxon>
        <taxon>Ascomycota</taxon>
        <taxon>Pezizomycotina</taxon>
        <taxon>Dothideomycetes</taxon>
        <taxon>Pleosporomycetidae</taxon>
        <taxon>Venturiales</taxon>
        <taxon>Cylindrosympodiaceae</taxon>
        <taxon>Tothia</taxon>
    </lineage>
</organism>
<name>A0A9P4NJJ4_9PEZI</name>
<dbReference type="AlphaFoldDB" id="A0A9P4NJJ4"/>
<accession>A0A9P4NJJ4</accession>
<protein>
    <submittedName>
        <fullName evidence="2">Uncharacterized protein</fullName>
    </submittedName>
</protein>
<feature type="compositionally biased region" description="Polar residues" evidence="1">
    <location>
        <begin position="922"/>
        <end position="934"/>
    </location>
</feature>
<evidence type="ECO:0000313" key="3">
    <source>
        <dbReference type="Proteomes" id="UP000800235"/>
    </source>
</evidence>
<keyword evidence="3" id="KW-1185">Reference proteome</keyword>
<gene>
    <name evidence="2" type="ORF">EJ08DRAFT_652622</name>
</gene>
<feature type="region of interest" description="Disordered" evidence="1">
    <location>
        <begin position="898"/>
        <end position="934"/>
    </location>
</feature>
<dbReference type="InterPro" id="IPR011990">
    <property type="entry name" value="TPR-like_helical_dom_sf"/>
</dbReference>
<dbReference type="Gene3D" id="1.25.40.10">
    <property type="entry name" value="Tetratricopeptide repeat domain"/>
    <property type="match status" value="1"/>
</dbReference>
<dbReference type="Proteomes" id="UP000800235">
    <property type="component" value="Unassembled WGS sequence"/>
</dbReference>